<dbReference type="InterPro" id="IPR009057">
    <property type="entry name" value="Homeodomain-like_sf"/>
</dbReference>
<keyword evidence="1" id="KW-0805">Transcription regulation</keyword>
<dbReference type="KEGG" id="plia:E4191_08385"/>
<dbReference type="InterPro" id="IPR011051">
    <property type="entry name" value="RmlC_Cupin_sf"/>
</dbReference>
<evidence type="ECO:0000259" key="5">
    <source>
        <dbReference type="PROSITE" id="PS01124"/>
    </source>
</evidence>
<reference evidence="7" key="1">
    <citation type="submission" date="2019-03" db="EMBL/GenBank/DDBJ databases">
        <authorList>
            <person name="Li J."/>
        </authorList>
    </citation>
    <scope>NUCLEOTIDE SEQUENCE [LARGE SCALE GENOMIC DNA]</scope>
    <source>
        <strain evidence="7">2251</strain>
    </source>
</reference>
<evidence type="ECO:0000313" key="7">
    <source>
        <dbReference type="Proteomes" id="UP000296374"/>
    </source>
</evidence>
<keyword evidence="3" id="KW-0804">Transcription</keyword>
<dbReference type="InterPro" id="IPR050204">
    <property type="entry name" value="AraC_XylS_family_regulators"/>
</dbReference>
<dbReference type="PROSITE" id="PS01124">
    <property type="entry name" value="HTH_ARAC_FAMILY_2"/>
    <property type="match status" value="1"/>
</dbReference>
<feature type="region of interest" description="Disordered" evidence="4">
    <location>
        <begin position="216"/>
        <end position="237"/>
    </location>
</feature>
<evidence type="ECO:0000256" key="1">
    <source>
        <dbReference type="ARBA" id="ARBA00023015"/>
    </source>
</evidence>
<evidence type="ECO:0000313" key="6">
    <source>
        <dbReference type="EMBL" id="QBX34724.1"/>
    </source>
</evidence>
<dbReference type="GO" id="GO:0003700">
    <property type="term" value="F:DNA-binding transcription factor activity"/>
    <property type="evidence" value="ECO:0007669"/>
    <property type="project" value="InterPro"/>
</dbReference>
<dbReference type="Proteomes" id="UP000296374">
    <property type="component" value="Chromosome"/>
</dbReference>
<sequence>MSLWDRTNWQEGFPFSPTRLKPKGSDRPGTASEAVTAPRIPEDGTPPVPWAPPVPKPTPGATLQRFAPRRALLRLLPLAAFAWGGSGSARGSSPTLPRTRPDHLLIWVVAGRMRLQIARQTVEMRPGSLRFLPAGTAFAALPLPGAEGHVLTISPDLSHGLDPALPRQVTAGHVGAAGDALLVTLRDLADEAARASDRRALTCHLTLLSLRLSRLDPEPDRSPTDLQAAARNAAPPHPDRPLVERFLALAAVELGHCRSLAGLAQDLGTTLTVLDRACLAARGRRAVDLLHGLRLDRAAELLRHTDCPPARIAQDLGYASHAHLTRAFVTATGRTPEAYRHQMRQP</sequence>
<dbReference type="RefSeq" id="WP_135313012.1">
    <property type="nucleotide sequence ID" value="NZ_CP038439.1"/>
</dbReference>
<dbReference type="AlphaFoldDB" id="A0A4P7HKL6"/>
<dbReference type="SUPFAM" id="SSF51182">
    <property type="entry name" value="RmlC-like cupins"/>
    <property type="match status" value="1"/>
</dbReference>
<keyword evidence="2" id="KW-0238">DNA-binding</keyword>
<dbReference type="SUPFAM" id="SSF46689">
    <property type="entry name" value="Homeodomain-like"/>
    <property type="match status" value="1"/>
</dbReference>
<accession>A0A4P7HKL6</accession>
<dbReference type="Gene3D" id="1.10.10.60">
    <property type="entry name" value="Homeodomain-like"/>
    <property type="match status" value="1"/>
</dbReference>
<feature type="region of interest" description="Disordered" evidence="4">
    <location>
        <begin position="13"/>
        <end position="55"/>
    </location>
</feature>
<name>A0A4P7HKL6_9RHOB</name>
<dbReference type="InterPro" id="IPR018060">
    <property type="entry name" value="HTH_AraC"/>
</dbReference>
<evidence type="ECO:0000256" key="2">
    <source>
        <dbReference type="ARBA" id="ARBA00023125"/>
    </source>
</evidence>
<proteinExistence type="predicted"/>
<dbReference type="EMBL" id="CP038439">
    <property type="protein sequence ID" value="QBX34724.1"/>
    <property type="molecule type" value="Genomic_DNA"/>
</dbReference>
<dbReference type="Pfam" id="PF12833">
    <property type="entry name" value="HTH_18"/>
    <property type="match status" value="1"/>
</dbReference>
<protein>
    <submittedName>
        <fullName evidence="6">Helix-turn-helix domain-containing protein</fullName>
    </submittedName>
</protein>
<dbReference type="GO" id="GO:0043565">
    <property type="term" value="F:sequence-specific DNA binding"/>
    <property type="evidence" value="ECO:0007669"/>
    <property type="project" value="InterPro"/>
</dbReference>
<evidence type="ECO:0000256" key="3">
    <source>
        <dbReference type="ARBA" id="ARBA00023163"/>
    </source>
</evidence>
<dbReference type="PANTHER" id="PTHR46796">
    <property type="entry name" value="HTH-TYPE TRANSCRIPTIONAL ACTIVATOR RHAS-RELATED"/>
    <property type="match status" value="1"/>
</dbReference>
<feature type="domain" description="HTH araC/xylS-type" evidence="5">
    <location>
        <begin position="244"/>
        <end position="342"/>
    </location>
</feature>
<dbReference type="PANTHER" id="PTHR46796:SF13">
    <property type="entry name" value="HTH-TYPE TRANSCRIPTIONAL ACTIVATOR RHAS"/>
    <property type="match status" value="1"/>
</dbReference>
<gene>
    <name evidence="6" type="ORF">E4191_08385</name>
</gene>
<organism evidence="6 7">
    <name type="scientific">Paracoccus liaowanqingii</name>
    <dbReference type="NCBI Taxonomy" id="2560053"/>
    <lineage>
        <taxon>Bacteria</taxon>
        <taxon>Pseudomonadati</taxon>
        <taxon>Pseudomonadota</taxon>
        <taxon>Alphaproteobacteria</taxon>
        <taxon>Rhodobacterales</taxon>
        <taxon>Paracoccaceae</taxon>
        <taxon>Paracoccus</taxon>
    </lineage>
</organism>
<dbReference type="SMART" id="SM00342">
    <property type="entry name" value="HTH_ARAC"/>
    <property type="match status" value="1"/>
</dbReference>
<feature type="compositionally biased region" description="Pro residues" evidence="4">
    <location>
        <begin position="44"/>
        <end position="55"/>
    </location>
</feature>
<evidence type="ECO:0000256" key="4">
    <source>
        <dbReference type="SAM" id="MobiDB-lite"/>
    </source>
</evidence>